<proteinExistence type="predicted"/>
<evidence type="ECO:0000313" key="2">
    <source>
        <dbReference type="Proteomes" id="UP000321570"/>
    </source>
</evidence>
<evidence type="ECO:0000313" key="1">
    <source>
        <dbReference type="EMBL" id="VUZ54459.1"/>
    </source>
</evidence>
<sequence length="86" mass="9280">MMRKLRTIHNALLSKDSTFSSSSSYAKKNPATGAAVYVRDHRPNDTWAESISGAQRASYAAKSAKPEVCPIDIILDGFGLPPLGDK</sequence>
<dbReference type="EMBL" id="CABIJS010000654">
    <property type="protein sequence ID" value="VUZ54459.1"/>
    <property type="molecule type" value="Genomic_DNA"/>
</dbReference>
<organism evidence="1 2">
    <name type="scientific">Hymenolepis diminuta</name>
    <name type="common">Rat tapeworm</name>
    <dbReference type="NCBI Taxonomy" id="6216"/>
    <lineage>
        <taxon>Eukaryota</taxon>
        <taxon>Metazoa</taxon>
        <taxon>Spiralia</taxon>
        <taxon>Lophotrochozoa</taxon>
        <taxon>Platyhelminthes</taxon>
        <taxon>Cestoda</taxon>
        <taxon>Eucestoda</taxon>
        <taxon>Cyclophyllidea</taxon>
        <taxon>Hymenolepididae</taxon>
        <taxon>Hymenolepis</taxon>
    </lineage>
</organism>
<protein>
    <submittedName>
        <fullName evidence="1">Uncharacterized protein</fullName>
    </submittedName>
</protein>
<reference evidence="1 2" key="1">
    <citation type="submission" date="2019-07" db="EMBL/GenBank/DDBJ databases">
        <authorList>
            <person name="Jastrzebski P J."/>
            <person name="Paukszto L."/>
            <person name="Jastrzebski P J."/>
        </authorList>
    </citation>
    <scope>NUCLEOTIDE SEQUENCE [LARGE SCALE GENOMIC DNA]</scope>
    <source>
        <strain evidence="1 2">WMS-il1</strain>
    </source>
</reference>
<dbReference type="Proteomes" id="UP000321570">
    <property type="component" value="Unassembled WGS sequence"/>
</dbReference>
<accession>A0A564Z564</accession>
<name>A0A564Z564_HYMDI</name>
<dbReference type="AlphaFoldDB" id="A0A564Z564"/>
<gene>
    <name evidence="1" type="ORF">WMSIL1_LOCUS12528</name>
</gene>
<keyword evidence="2" id="KW-1185">Reference proteome</keyword>